<organism evidence="3 4">
    <name type="scientific">Lichenicoccus roseus</name>
    <dbReference type="NCBI Taxonomy" id="2683649"/>
    <lineage>
        <taxon>Bacteria</taxon>
        <taxon>Pseudomonadati</taxon>
        <taxon>Pseudomonadota</taxon>
        <taxon>Alphaproteobacteria</taxon>
        <taxon>Acetobacterales</taxon>
        <taxon>Acetobacteraceae</taxon>
        <taxon>Lichenicoccus</taxon>
    </lineage>
</organism>
<evidence type="ECO:0000256" key="1">
    <source>
        <dbReference type="ARBA" id="ARBA00006865"/>
    </source>
</evidence>
<dbReference type="EMBL" id="VCDI01000002">
    <property type="protein sequence ID" value="TLU72932.1"/>
    <property type="molecule type" value="Genomic_DNA"/>
</dbReference>
<evidence type="ECO:0000313" key="4">
    <source>
        <dbReference type="Proteomes" id="UP000305654"/>
    </source>
</evidence>
<sequence length="361" mass="37416">MVQCGIMPSVLRNDATEEYSLVSTQSSSSSTSWDVNFNNASSLDQSIFALKWGNSNDFSFANGALTLTSSASEGWSNTGFMQADFGASSGNGYGKYSVVASLDSGQGAGVNLVLWPANNSWPGQEIDLLETGSSRNTGTATVHWAGSDGSDQYDYHNFSIDLTQKNTFTVDWEPGSITYSVDGKQIFSTTSHVPTDAADGGTNESFGAQVVNAQYGAVSSSVSVNLYDMSYTASGDTTSTSTPSSKMQFLTASNVTQAVTSGEQLSISGTGDTITLPSAGSATLSGSILSNTLDLRGALSAAGWDHRASDLAKYLTSSTTNGGADLMLSVHKAGGASVLSLDLVGQGHTKLAVIEHHSLLG</sequence>
<reference evidence="3 4" key="1">
    <citation type="submission" date="2019-05" db="EMBL/GenBank/DDBJ databases">
        <authorList>
            <person name="Pankratov T."/>
            <person name="Grouzdev D."/>
        </authorList>
    </citation>
    <scope>NUCLEOTIDE SEQUENCE [LARGE SCALE GENOMIC DNA]</scope>
    <source>
        <strain evidence="3 4">KEBCLARHB70R</strain>
    </source>
</reference>
<evidence type="ECO:0000259" key="2">
    <source>
        <dbReference type="PROSITE" id="PS51762"/>
    </source>
</evidence>
<dbReference type="InterPro" id="IPR013320">
    <property type="entry name" value="ConA-like_dom_sf"/>
</dbReference>
<evidence type="ECO:0000313" key="3">
    <source>
        <dbReference type="EMBL" id="TLU72932.1"/>
    </source>
</evidence>
<comment type="similarity">
    <text evidence="1">Belongs to the glycosyl hydrolase 16 family.</text>
</comment>
<gene>
    <name evidence="3" type="ORF">FE263_05615</name>
</gene>
<dbReference type="PROSITE" id="PS51762">
    <property type="entry name" value="GH16_2"/>
    <property type="match status" value="1"/>
</dbReference>
<dbReference type="GO" id="GO:0004553">
    <property type="term" value="F:hydrolase activity, hydrolyzing O-glycosyl compounds"/>
    <property type="evidence" value="ECO:0007669"/>
    <property type="project" value="InterPro"/>
</dbReference>
<dbReference type="Pfam" id="PF00722">
    <property type="entry name" value="Glyco_hydro_16"/>
    <property type="match status" value="1"/>
</dbReference>
<dbReference type="GO" id="GO:0005975">
    <property type="term" value="P:carbohydrate metabolic process"/>
    <property type="evidence" value="ECO:0007669"/>
    <property type="project" value="InterPro"/>
</dbReference>
<proteinExistence type="inferred from homology"/>
<feature type="domain" description="GH16" evidence="2">
    <location>
        <begin position="17"/>
        <end position="235"/>
    </location>
</feature>
<comment type="caution">
    <text evidence="3">The sequence shown here is derived from an EMBL/GenBank/DDBJ whole genome shotgun (WGS) entry which is preliminary data.</text>
</comment>
<name>A0A5R9J5U3_9PROT</name>
<accession>A0A5R9J5U3</accession>
<keyword evidence="3" id="KW-0378">Hydrolase</keyword>
<dbReference type="SUPFAM" id="SSF49899">
    <property type="entry name" value="Concanavalin A-like lectins/glucanases"/>
    <property type="match status" value="1"/>
</dbReference>
<dbReference type="InterPro" id="IPR000757">
    <property type="entry name" value="Beta-glucanase-like"/>
</dbReference>
<protein>
    <submittedName>
        <fullName evidence="3">Glycosyl hydrolase family protein</fullName>
    </submittedName>
</protein>
<dbReference type="Proteomes" id="UP000305654">
    <property type="component" value="Unassembled WGS sequence"/>
</dbReference>
<dbReference type="OrthoDB" id="7253543at2"/>
<dbReference type="Gene3D" id="2.60.120.200">
    <property type="match status" value="1"/>
</dbReference>
<dbReference type="AlphaFoldDB" id="A0A5R9J5U3"/>
<keyword evidence="4" id="KW-1185">Reference proteome</keyword>